<reference evidence="1" key="1">
    <citation type="submission" date="2019-08" db="EMBL/GenBank/DDBJ databases">
        <authorList>
            <person name="Kucharzyk K."/>
            <person name="Murdoch R.W."/>
            <person name="Higgins S."/>
            <person name="Loffler F."/>
        </authorList>
    </citation>
    <scope>NUCLEOTIDE SEQUENCE</scope>
</reference>
<comment type="caution">
    <text evidence="1">The sequence shown here is derived from an EMBL/GenBank/DDBJ whole genome shotgun (WGS) entry which is preliminary data.</text>
</comment>
<dbReference type="AlphaFoldDB" id="A0A645B1P3"/>
<gene>
    <name evidence="1" type="ORF">SDC9_105823</name>
</gene>
<dbReference type="EMBL" id="VSSQ01017060">
    <property type="protein sequence ID" value="MPM58986.1"/>
    <property type="molecule type" value="Genomic_DNA"/>
</dbReference>
<accession>A0A645B1P3</accession>
<organism evidence="1">
    <name type="scientific">bioreactor metagenome</name>
    <dbReference type="NCBI Taxonomy" id="1076179"/>
    <lineage>
        <taxon>unclassified sequences</taxon>
        <taxon>metagenomes</taxon>
        <taxon>ecological metagenomes</taxon>
    </lineage>
</organism>
<proteinExistence type="predicted"/>
<evidence type="ECO:0000313" key="1">
    <source>
        <dbReference type="EMBL" id="MPM58986.1"/>
    </source>
</evidence>
<name>A0A645B1P3_9ZZZZ</name>
<sequence>MDPAKLYVEYYAKLHADRAMKLWPFYLKKSERPDFISKHGELGMEVTRAAIEEWAQQEADMNRQFGDEMPGEAVEQSILSDCDCDDAIANGAEDDEGEGLFELPRDVKEMHIGRIIERIEDKTQVLKEYRLCRENWLYIFSETTGLERTDLLRVQAFFDTQEGTLLFDKVLVKVGCQLYVFVRGEELSEITLRSRTLLSMHRRARWLSLRDSNKKT</sequence>
<protein>
    <submittedName>
        <fullName evidence="1">Uncharacterized protein</fullName>
    </submittedName>
</protein>